<gene>
    <name evidence="5" type="ORF">BJ975_001548</name>
    <name evidence="4" type="ORF">IDH50_11105</name>
</gene>
<evidence type="ECO:0000313" key="4">
    <source>
        <dbReference type="EMBL" id="MBD1270781.1"/>
    </source>
</evidence>
<reference evidence="5 6" key="1">
    <citation type="submission" date="2020-07" db="EMBL/GenBank/DDBJ databases">
        <title>Sequencing the genomes of 1000 actinobacteria strains.</title>
        <authorList>
            <person name="Klenk H.-P."/>
        </authorList>
    </citation>
    <scope>NUCLEOTIDE SEQUENCE [LARGE SCALE GENOMIC DNA]</scope>
    <source>
        <strain evidence="5 6">DSM 19087</strain>
    </source>
</reference>
<keyword evidence="2" id="KW-1133">Transmembrane helix</keyword>
<feature type="compositionally biased region" description="Polar residues" evidence="1">
    <location>
        <begin position="313"/>
        <end position="326"/>
    </location>
</feature>
<feature type="transmembrane region" description="Helical" evidence="2">
    <location>
        <begin position="12"/>
        <end position="33"/>
    </location>
</feature>
<feature type="compositionally biased region" description="Basic and acidic residues" evidence="1">
    <location>
        <begin position="149"/>
        <end position="161"/>
    </location>
</feature>
<evidence type="ECO:0000259" key="3">
    <source>
        <dbReference type="PROSITE" id="PS51782"/>
    </source>
</evidence>
<protein>
    <submittedName>
        <fullName evidence="4">LysM peptidoglycan-binding domain-containing protein</fullName>
    </submittedName>
    <submittedName>
        <fullName evidence="5">Nucleoid-associated protein YgaU</fullName>
    </submittedName>
</protein>
<feature type="region of interest" description="Disordered" evidence="1">
    <location>
        <begin position="135"/>
        <end position="172"/>
    </location>
</feature>
<evidence type="ECO:0000313" key="6">
    <source>
        <dbReference type="Proteomes" id="UP000587211"/>
    </source>
</evidence>
<dbReference type="SUPFAM" id="SSF54106">
    <property type="entry name" value="LysM domain"/>
    <property type="match status" value="1"/>
</dbReference>
<dbReference type="EMBL" id="JACBZN010000001">
    <property type="protein sequence ID" value="NYI38173.1"/>
    <property type="molecule type" value="Genomic_DNA"/>
</dbReference>
<dbReference type="EMBL" id="JACWMT010000002">
    <property type="protein sequence ID" value="MBD1270781.1"/>
    <property type="molecule type" value="Genomic_DNA"/>
</dbReference>
<proteinExistence type="predicted"/>
<keyword evidence="2" id="KW-0812">Transmembrane</keyword>
<dbReference type="Proteomes" id="UP000659061">
    <property type="component" value="Unassembled WGS sequence"/>
</dbReference>
<dbReference type="AlphaFoldDB" id="A0A8I0FXI3"/>
<evidence type="ECO:0000256" key="1">
    <source>
        <dbReference type="SAM" id="MobiDB-lite"/>
    </source>
</evidence>
<feature type="region of interest" description="Disordered" evidence="1">
    <location>
        <begin position="1008"/>
        <end position="1029"/>
    </location>
</feature>
<dbReference type="PANTHER" id="PTHR34700">
    <property type="entry name" value="POTASSIUM BINDING PROTEIN KBP"/>
    <property type="match status" value="1"/>
</dbReference>
<evidence type="ECO:0000313" key="5">
    <source>
        <dbReference type="EMBL" id="NYI38173.1"/>
    </source>
</evidence>
<name>A0A8I0FXI3_9ACTN</name>
<dbReference type="InterPro" id="IPR052196">
    <property type="entry name" value="Bact_Kbp"/>
</dbReference>
<feature type="transmembrane region" description="Helical" evidence="2">
    <location>
        <begin position="102"/>
        <end position="120"/>
    </location>
</feature>
<evidence type="ECO:0000256" key="2">
    <source>
        <dbReference type="SAM" id="Phobius"/>
    </source>
</evidence>
<comment type="caution">
    <text evidence="4">The sequence shown here is derived from an EMBL/GenBank/DDBJ whole genome shotgun (WGS) entry which is preliminary data.</text>
</comment>
<dbReference type="Proteomes" id="UP000587211">
    <property type="component" value="Unassembled WGS sequence"/>
</dbReference>
<feature type="domain" description="LysM" evidence="3">
    <location>
        <begin position="166"/>
        <end position="216"/>
    </location>
</feature>
<sequence>MTGQRLRGLAATLAIVVLVAGVPVLMLAIGATPSPDEVIDLPSLLTRRDDGTLALLLLTLAVWAAWAVVAATLVTEIVAQIRGFRIPALPGLALPQQTARKLVTVAALAFIATPGTVPTLPVPATHAAVPVPRLDAEPPAAAPTAPPPREADPPAAEHVEPDPPTTTYTTRRGDSLWKIAQQLLGDGTRYAELIDLNHDVLGDRPDFLPIGLALRVPMTEDTHARRTAGNYAVQAGDTLWDIADRELGDPERYREIFDASTHIAQPDGGRLTDPDLIMPGWTLALPATGGPAARDPATQKHTDPSHPDDSQHETGPTRSPHSVEQTTEAVIDVTPSSTPSASVADGEGSSGWLVPGLAAGGTVLAGCLFLALRALRRAQLRYRRPGQVLAPTPTDLQPTEKTAVEVGAGVARTLEFLDRALRHLAAEFDGRAEPHPKLERVSLTAETLDVHLAEPATIPAPAPWSARAGRWTLTTGADIPDIDTLPPYPLLVSVGQSDAGALELLNLERFGSIDLTGDTERVDALARHLVAELALSPWSVLVEVHTVGIASELQGLDDLRLHHHAEAVDIRALVDQIRVSHAADSGDPDPFRVVIAASGIDVGELRDLVAAPAQRLGVAVVAMGSSARPAAMTLQVDSAGRLRIDGSNRRLQAAGLTTSEATTCAAIVDAARQTPTVPVPVFEDPVDDLQALIDQAGAVREDLVQPRPSGPAGDRSLLPDTTADYADAAATTAEDVAELAPIIPQDVAEEVLDADPDLDRDLAAWRDPEARLPKLTVLGPVALSAHGSTAPSERRRPVLLELAAYIALHPEGVVSRELAEVFRRSESRMRNDVRDLRAWLGSSPITGLPHLPAGDASRLYQETGTPGYQVDDLLVDLELFRRLRARGHARGAEGLDDLLAALRLVTGPPFALPSGHGWSWLYDDNRIHETAATAIADVAHLVVARTMTEGNIETARAAAQIACSAIPFDEVCQLDLLKVAFAEGHTQAATEMLDRDVLNRTDEYIGTVEPPDRTRTITSTPDWKKRRTS</sequence>
<keyword evidence="2" id="KW-0472">Membrane</keyword>
<dbReference type="PROSITE" id="PS51782">
    <property type="entry name" value="LYSM"/>
    <property type="match status" value="1"/>
</dbReference>
<feature type="region of interest" description="Disordered" evidence="1">
    <location>
        <begin position="282"/>
        <end position="326"/>
    </location>
</feature>
<organism evidence="4 7">
    <name type="scientific">Aeromicrobium tamlense</name>
    <dbReference type="NCBI Taxonomy" id="375541"/>
    <lineage>
        <taxon>Bacteria</taxon>
        <taxon>Bacillati</taxon>
        <taxon>Actinomycetota</taxon>
        <taxon>Actinomycetes</taxon>
        <taxon>Propionibacteriales</taxon>
        <taxon>Nocardioidaceae</taxon>
        <taxon>Aeromicrobium</taxon>
    </lineage>
</organism>
<evidence type="ECO:0000313" key="7">
    <source>
        <dbReference type="Proteomes" id="UP000659061"/>
    </source>
</evidence>
<reference evidence="4" key="2">
    <citation type="submission" date="2020-09" db="EMBL/GenBank/DDBJ databases">
        <title>Novel species in genus Aeromicrobium.</title>
        <authorList>
            <person name="Zhang G."/>
        </authorList>
    </citation>
    <scope>NUCLEOTIDE SEQUENCE</scope>
    <source>
        <strain evidence="4">SSW1-57</strain>
    </source>
</reference>
<dbReference type="Pfam" id="PF01476">
    <property type="entry name" value="LysM"/>
    <property type="match status" value="2"/>
</dbReference>
<dbReference type="RefSeq" id="WP_179424637.1">
    <property type="nucleotide sequence ID" value="NZ_BAAAMP010000001.1"/>
</dbReference>
<dbReference type="SMART" id="SM00257">
    <property type="entry name" value="LysM"/>
    <property type="match status" value="2"/>
</dbReference>
<feature type="compositionally biased region" description="Basic and acidic residues" evidence="1">
    <location>
        <begin position="297"/>
        <end position="312"/>
    </location>
</feature>
<dbReference type="PANTHER" id="PTHR34700:SF4">
    <property type="entry name" value="PHAGE-LIKE ELEMENT PBSX PROTEIN XKDP"/>
    <property type="match status" value="1"/>
</dbReference>
<dbReference type="CDD" id="cd00118">
    <property type="entry name" value="LysM"/>
    <property type="match status" value="2"/>
</dbReference>
<dbReference type="InterPro" id="IPR018392">
    <property type="entry name" value="LysM"/>
</dbReference>
<dbReference type="InterPro" id="IPR036779">
    <property type="entry name" value="LysM_dom_sf"/>
</dbReference>
<keyword evidence="6" id="KW-1185">Reference proteome</keyword>
<dbReference type="Gene3D" id="3.10.350.10">
    <property type="entry name" value="LysM domain"/>
    <property type="match status" value="2"/>
</dbReference>
<feature type="transmembrane region" description="Helical" evidence="2">
    <location>
        <begin position="53"/>
        <end position="81"/>
    </location>
</feature>
<accession>A0A8I0FXI3</accession>